<dbReference type="AlphaFoldDB" id="A0A0L0NP22"/>
<evidence type="ECO:0000256" key="1">
    <source>
        <dbReference type="SAM" id="MobiDB-lite"/>
    </source>
</evidence>
<dbReference type="Proteomes" id="UP000037122">
    <property type="component" value="Unassembled WGS sequence"/>
</dbReference>
<organism evidence="2 3">
    <name type="scientific">Candidozyma auris</name>
    <name type="common">Yeast</name>
    <name type="synonym">Candida auris</name>
    <dbReference type="NCBI Taxonomy" id="498019"/>
    <lineage>
        <taxon>Eukaryota</taxon>
        <taxon>Fungi</taxon>
        <taxon>Dikarya</taxon>
        <taxon>Ascomycota</taxon>
        <taxon>Saccharomycotina</taxon>
        <taxon>Pichiomycetes</taxon>
        <taxon>Metschnikowiaceae</taxon>
        <taxon>Candidozyma</taxon>
    </lineage>
</organism>
<sequence length="132" mass="13827">MPPDSGLALGPEAELGTANEAAVDETPAPAFPGMDHAFPEAGAAESAEHLRSSREVRSVDGRGMWEEATAPALEESGGCYRVYLALGPGWSSEVALVRSWQEAGGNGEIEAGKAPWEVFSEDGAGTCWRMCC</sequence>
<dbReference type="VEuPathDB" id="FungiDB:QG37_08108"/>
<name>A0A0L0NP22_CANAR</name>
<evidence type="ECO:0000313" key="2">
    <source>
        <dbReference type="EMBL" id="KND95774.1"/>
    </source>
</evidence>
<proteinExistence type="predicted"/>
<comment type="caution">
    <text evidence="2">The sequence shown here is derived from an EMBL/GenBank/DDBJ whole genome shotgun (WGS) entry which is preliminary data.</text>
</comment>
<evidence type="ECO:0000313" key="3">
    <source>
        <dbReference type="Proteomes" id="UP000037122"/>
    </source>
</evidence>
<feature type="region of interest" description="Disordered" evidence="1">
    <location>
        <begin position="1"/>
        <end position="37"/>
    </location>
</feature>
<dbReference type="EMBL" id="LGST01000066">
    <property type="protein sequence ID" value="KND95774.1"/>
    <property type="molecule type" value="Genomic_DNA"/>
</dbReference>
<protein>
    <submittedName>
        <fullName evidence="2">Uncharacterized protein</fullName>
    </submittedName>
</protein>
<reference evidence="3" key="1">
    <citation type="journal article" date="2015" name="BMC Genomics">
        <title>Draft genome of a commonly misdiagnosed multidrug resistant pathogen Candida auris.</title>
        <authorList>
            <person name="Chatterjee S."/>
            <person name="Alampalli S.V."/>
            <person name="Nageshan R.K."/>
            <person name="Chettiar S.T."/>
            <person name="Joshi S."/>
            <person name="Tatu U.S."/>
        </authorList>
    </citation>
    <scope>NUCLEOTIDE SEQUENCE [LARGE SCALE GENOMIC DNA]</scope>
    <source>
        <strain evidence="3">6684</strain>
    </source>
</reference>
<accession>A0A0L0NP22</accession>
<gene>
    <name evidence="2" type="ORF">QG37_08108</name>
</gene>